<evidence type="ECO:0000313" key="3">
    <source>
        <dbReference type="Proteomes" id="UP000239757"/>
    </source>
</evidence>
<proteinExistence type="predicted"/>
<reference evidence="2 3" key="1">
    <citation type="submission" date="2015-01" db="EMBL/GenBank/DDBJ databases">
        <title>Genome of allotetraploid Gossypium barbadense reveals genomic plasticity and fiber elongation in cotton evolution.</title>
        <authorList>
            <person name="Chen X."/>
            <person name="Liu X."/>
            <person name="Zhao B."/>
            <person name="Zheng H."/>
            <person name="Hu Y."/>
            <person name="Lu G."/>
            <person name="Yang C."/>
            <person name="Chen J."/>
            <person name="Shan C."/>
            <person name="Zhang L."/>
            <person name="Zhou Y."/>
            <person name="Wang L."/>
            <person name="Guo W."/>
            <person name="Bai Y."/>
            <person name="Ruan J."/>
            <person name="Shangguan X."/>
            <person name="Mao Y."/>
            <person name="Jiang J."/>
            <person name="Zhu Y."/>
            <person name="Lei J."/>
            <person name="Kang H."/>
            <person name="Chen S."/>
            <person name="He X."/>
            <person name="Wang R."/>
            <person name="Wang Y."/>
            <person name="Chen J."/>
            <person name="Wang L."/>
            <person name="Yu S."/>
            <person name="Wang B."/>
            <person name="Wei J."/>
            <person name="Song S."/>
            <person name="Lu X."/>
            <person name="Gao Z."/>
            <person name="Gu W."/>
            <person name="Deng X."/>
            <person name="Ma D."/>
            <person name="Wang S."/>
            <person name="Liang W."/>
            <person name="Fang L."/>
            <person name="Cai C."/>
            <person name="Zhu X."/>
            <person name="Zhou B."/>
            <person name="Zhang Y."/>
            <person name="Chen Z."/>
            <person name="Xu S."/>
            <person name="Zhu R."/>
            <person name="Wang S."/>
            <person name="Zhang T."/>
            <person name="Zhao G."/>
        </authorList>
    </citation>
    <scope>NUCLEOTIDE SEQUENCE [LARGE SCALE GENOMIC DNA]</scope>
    <source>
        <strain evidence="3">cv. Xinhai21</strain>
        <tissue evidence="2">Leaf</tissue>
    </source>
</reference>
<feature type="region of interest" description="Disordered" evidence="1">
    <location>
        <begin position="1"/>
        <end position="20"/>
    </location>
</feature>
<gene>
    <name evidence="2" type="ORF">GOBAR_AA04946</name>
</gene>
<dbReference type="AlphaFoldDB" id="A0A2P5YJ49"/>
<sequence length="76" mass="8772">MEDELTNLNVADDEEDPISDQEYREEIDDEFRLCLVGKVLINSAVHFPFMRTVLAELWHPIEGVSTFSFLQQIGSK</sequence>
<evidence type="ECO:0000313" key="2">
    <source>
        <dbReference type="EMBL" id="PPS15623.1"/>
    </source>
</evidence>
<organism evidence="2 3">
    <name type="scientific">Gossypium barbadense</name>
    <name type="common">Sea Island cotton</name>
    <name type="synonym">Hibiscus barbadensis</name>
    <dbReference type="NCBI Taxonomy" id="3634"/>
    <lineage>
        <taxon>Eukaryota</taxon>
        <taxon>Viridiplantae</taxon>
        <taxon>Streptophyta</taxon>
        <taxon>Embryophyta</taxon>
        <taxon>Tracheophyta</taxon>
        <taxon>Spermatophyta</taxon>
        <taxon>Magnoliopsida</taxon>
        <taxon>eudicotyledons</taxon>
        <taxon>Gunneridae</taxon>
        <taxon>Pentapetalae</taxon>
        <taxon>rosids</taxon>
        <taxon>malvids</taxon>
        <taxon>Malvales</taxon>
        <taxon>Malvaceae</taxon>
        <taxon>Malvoideae</taxon>
        <taxon>Gossypium</taxon>
    </lineage>
</organism>
<protein>
    <submittedName>
        <fullName evidence="2">Uncharacterized protein</fullName>
    </submittedName>
</protein>
<dbReference type="EMBL" id="KZ663128">
    <property type="protein sequence ID" value="PPS15623.1"/>
    <property type="molecule type" value="Genomic_DNA"/>
</dbReference>
<name>A0A2P5YJ49_GOSBA</name>
<evidence type="ECO:0000256" key="1">
    <source>
        <dbReference type="SAM" id="MobiDB-lite"/>
    </source>
</evidence>
<dbReference type="Proteomes" id="UP000239757">
    <property type="component" value="Unassembled WGS sequence"/>
</dbReference>
<accession>A0A2P5YJ49</accession>
<dbReference type="OrthoDB" id="1001741at2759"/>